<evidence type="ECO:0000256" key="5">
    <source>
        <dbReference type="SAM" id="Phobius"/>
    </source>
</evidence>
<feature type="transmembrane region" description="Helical" evidence="5">
    <location>
        <begin position="461"/>
        <end position="478"/>
    </location>
</feature>
<feature type="transmembrane region" description="Helical" evidence="5">
    <location>
        <begin position="376"/>
        <end position="399"/>
    </location>
</feature>
<organism evidence="8 9">
    <name type="scientific">Hyalella azteca</name>
    <name type="common">Amphipod</name>
    <dbReference type="NCBI Taxonomy" id="294128"/>
    <lineage>
        <taxon>Eukaryota</taxon>
        <taxon>Metazoa</taxon>
        <taxon>Ecdysozoa</taxon>
        <taxon>Arthropoda</taxon>
        <taxon>Crustacea</taxon>
        <taxon>Multicrustacea</taxon>
        <taxon>Malacostraca</taxon>
        <taxon>Eumalacostraca</taxon>
        <taxon>Peracarida</taxon>
        <taxon>Amphipoda</taxon>
        <taxon>Senticaudata</taxon>
        <taxon>Talitrida</taxon>
        <taxon>Talitroidea</taxon>
        <taxon>Hyalellidae</taxon>
        <taxon>Hyalella</taxon>
    </lineage>
</organism>
<dbReference type="GO" id="GO:0016020">
    <property type="term" value="C:membrane"/>
    <property type="evidence" value="ECO:0007669"/>
    <property type="project" value="UniProtKB-SubCell"/>
</dbReference>
<feature type="domain" description="Wntless-like transmembrane" evidence="6">
    <location>
        <begin position="229"/>
        <end position="481"/>
    </location>
</feature>
<gene>
    <name evidence="9" type="primary">LOC108678416</name>
</gene>
<feature type="transmembrane region" description="Helical" evidence="5">
    <location>
        <begin position="305"/>
        <end position="325"/>
    </location>
</feature>
<dbReference type="InterPro" id="IPR047843">
    <property type="entry name" value="WLS-like_TM"/>
</dbReference>
<proteinExistence type="predicted"/>
<accession>A0A8B7P8E3</accession>
<dbReference type="InterPro" id="IPR040416">
    <property type="entry name" value="TMEM181"/>
</dbReference>
<keyword evidence="3 5" id="KW-1133">Transmembrane helix</keyword>
<evidence type="ECO:0000259" key="7">
    <source>
        <dbReference type="Pfam" id="PF21885"/>
    </source>
</evidence>
<dbReference type="InterPro" id="IPR054077">
    <property type="entry name" value="TMEM181_GOLD"/>
</dbReference>
<keyword evidence="2 5" id="KW-0812">Transmembrane</keyword>
<dbReference type="PANTHER" id="PTHR31918:SF1">
    <property type="entry name" value="TRANSMEMBRANE PROTEIN 181"/>
    <property type="match status" value="1"/>
</dbReference>
<dbReference type="RefSeq" id="XP_018022323.1">
    <property type="nucleotide sequence ID" value="XM_018166834.1"/>
</dbReference>
<feature type="transmembrane region" description="Helical" evidence="5">
    <location>
        <begin position="337"/>
        <end position="356"/>
    </location>
</feature>
<dbReference type="PANTHER" id="PTHR31918">
    <property type="entry name" value="TRANSMEMBRANE PROTEIN 181"/>
    <property type="match status" value="1"/>
</dbReference>
<dbReference type="GO" id="GO:0015643">
    <property type="term" value="F:toxic substance binding"/>
    <property type="evidence" value="ECO:0007669"/>
    <property type="project" value="InterPro"/>
</dbReference>
<feature type="domain" description="TMEM181 GOLD" evidence="7">
    <location>
        <begin position="110"/>
        <end position="228"/>
    </location>
</feature>
<feature type="transmembrane region" description="Helical" evidence="5">
    <location>
        <begin position="63"/>
        <end position="83"/>
    </location>
</feature>
<evidence type="ECO:0000256" key="4">
    <source>
        <dbReference type="ARBA" id="ARBA00023136"/>
    </source>
</evidence>
<keyword evidence="8" id="KW-1185">Reference proteome</keyword>
<dbReference type="OrthoDB" id="28186at2759"/>
<dbReference type="AlphaFoldDB" id="A0A8B7P8E3"/>
<dbReference type="Pfam" id="PF06664">
    <property type="entry name" value="WLS-like_TM"/>
    <property type="match status" value="1"/>
</dbReference>
<comment type="subcellular location">
    <subcellularLocation>
        <location evidence="1">Membrane</location>
        <topology evidence="1">Multi-pass membrane protein</topology>
    </subcellularLocation>
</comment>
<reference evidence="9" key="1">
    <citation type="submission" date="2025-08" db="UniProtKB">
        <authorList>
            <consortium name="RefSeq"/>
        </authorList>
    </citation>
    <scope>IDENTIFICATION</scope>
    <source>
        <tissue evidence="9">Whole organism</tissue>
    </source>
</reference>
<feature type="transmembrane region" description="Helical" evidence="5">
    <location>
        <begin position="420"/>
        <end position="441"/>
    </location>
</feature>
<feature type="transmembrane region" description="Helical" evidence="5">
    <location>
        <begin position="271"/>
        <end position="293"/>
    </location>
</feature>
<dbReference type="GeneID" id="108678416"/>
<evidence type="ECO:0000256" key="1">
    <source>
        <dbReference type="ARBA" id="ARBA00004141"/>
    </source>
</evidence>
<evidence type="ECO:0000313" key="8">
    <source>
        <dbReference type="Proteomes" id="UP000694843"/>
    </source>
</evidence>
<dbReference type="Pfam" id="PF21885">
    <property type="entry name" value="TMEM181_GOLD"/>
    <property type="match status" value="1"/>
</dbReference>
<evidence type="ECO:0000256" key="2">
    <source>
        <dbReference type="ARBA" id="ARBA00022692"/>
    </source>
</evidence>
<keyword evidence="4 5" id="KW-0472">Membrane</keyword>
<feature type="transmembrane region" description="Helical" evidence="5">
    <location>
        <begin position="237"/>
        <end position="259"/>
    </location>
</feature>
<dbReference type="Proteomes" id="UP000694843">
    <property type="component" value="Unplaced"/>
</dbReference>
<evidence type="ECO:0000256" key="3">
    <source>
        <dbReference type="ARBA" id="ARBA00022989"/>
    </source>
</evidence>
<name>A0A8B7P8E3_HYAAZ</name>
<evidence type="ECO:0000313" key="9">
    <source>
        <dbReference type="RefSeq" id="XP_018022323.1"/>
    </source>
</evidence>
<evidence type="ECO:0000259" key="6">
    <source>
        <dbReference type="Pfam" id="PF06664"/>
    </source>
</evidence>
<dbReference type="KEGG" id="hazt:108678416"/>
<protein>
    <submittedName>
        <fullName evidence="9">Transmembrane protein 181</fullName>
    </submittedName>
</protein>
<dbReference type="OMA" id="QLWVIAK"/>
<sequence length="499" mass="57128">MGDSYMQFYNTPRASLIFRIRQAVSHITDLYSEFSRFIAPAYHHDRCERSVQMKLYNLSRREFFLTFVGFFSALGVCALLGLAGPAMTMTVQERASQLFPNINETQLASGPFLVKSPALSPYNYQLWLIAKIVLSNSKDESFKKSFQLSVSIEGVPTDLSDPSSISDTPHNRSRELRCGAVEGCDPITVLHLSYLTHSHLIVLMRFHGLEDIVSWTRVTDVIFYYKTYNPSFMKVQIWVRFIFLLVAFCATCWMGHSLRKYPFCDWSLEQAWISVLLPTLIFYNNPLFPLVFLMDSWVPTFVDSLLQSSFMAALLLFWLCIYHGLRQNDRSLRSFFLPKLVLVGWLWCVVVVAACVQKQHELHNPLYSAAAETNHFYAFKLCFYSAGAIYLLYLIYLIIRAYSELRSMPYFDLRLRFATLLLLSVACVVMAVLVANFGVGVLEDNFVADLSTRYSSSVQFMTFYGLVNVYLLTMAYVYSPSSRSILGGCLTSDTLLSHY</sequence>